<proteinExistence type="predicted"/>
<dbReference type="EMBL" id="KZ859148">
    <property type="protein sequence ID" value="RDW22811.1"/>
    <property type="molecule type" value="Genomic_DNA"/>
</dbReference>
<dbReference type="SUPFAM" id="SSF81383">
    <property type="entry name" value="F-box domain"/>
    <property type="match status" value="1"/>
</dbReference>
<dbReference type="Proteomes" id="UP000256601">
    <property type="component" value="Unassembled WGS sequence"/>
</dbReference>
<dbReference type="InterPro" id="IPR036047">
    <property type="entry name" value="F-box-like_dom_sf"/>
</dbReference>
<evidence type="ECO:0000259" key="2">
    <source>
        <dbReference type="SMART" id="SM00256"/>
    </source>
</evidence>
<dbReference type="SMART" id="SM00256">
    <property type="entry name" value="FBOX"/>
    <property type="match status" value="1"/>
</dbReference>
<evidence type="ECO:0000256" key="1">
    <source>
        <dbReference type="SAM" id="MobiDB-lite"/>
    </source>
</evidence>
<dbReference type="VEuPathDB" id="FungiDB:YALI0_A04631g"/>
<protein>
    <recommendedName>
        <fullName evidence="2">F-box domain-containing protein</fullName>
    </recommendedName>
</protein>
<dbReference type="VEuPathDB" id="FungiDB:YALI1_A15045g"/>
<evidence type="ECO:0000313" key="4">
    <source>
        <dbReference type="Proteomes" id="UP000256601"/>
    </source>
</evidence>
<sequence>MGQSQQIQQQILQDTVAHRSLDFARNTRPSRPKLSKKQPFTKDADIPLEVAGIIFEHCDLESIVQLQQVSSYWYSAYRSLDNVLKTKVQSRNPWMELGENGTELDTWGDCALVFVGRLNSRQWQAVKTVDDIDLSSVDTERELGSLFNCLREPTLVNLLDTYDLEMRTLLATKRDEVTLSKQTYAVCEDQMVVAFFADPRIPQIKLPPPSFFGLPASVAKSSLSVSVGDQHIVATFSGPEEMVYVMPRDFPNYYYGHGFTYTADMGRDVTNYFLSSAHALRLSNEEPDTKGTFLLSDMPGKRFVTLYEADARSTPVVVYNGLLWVAVHRPSQSISLVPILIDLKGSSEEADGTVSLSKVYWRKSRAIVGLKGRRQVPGTSRLNNSHRYVTLCRDSNQVDIVDLATGTVTLVAGAGEVFPGFTDGRFEAWSYSNKAFDRFRKFFKRFRRLNPHRLGYDFSQISTQDEEEWGYNRSGQWVALTEEELDYEEEHEEQDEEMGPVGNYQSGGAAIQ</sequence>
<accession>A0A371BXK3</accession>
<feature type="domain" description="F-box" evidence="2">
    <location>
        <begin position="46"/>
        <end position="86"/>
    </location>
</feature>
<dbReference type="CDD" id="cd09917">
    <property type="entry name" value="F-box_SF"/>
    <property type="match status" value="1"/>
</dbReference>
<dbReference type="InterPro" id="IPR001810">
    <property type="entry name" value="F-box_dom"/>
</dbReference>
<reference evidence="3 4" key="1">
    <citation type="submission" date="2018-07" db="EMBL/GenBank/DDBJ databases">
        <title>Draft Genome Assemblies for Five Robust Yarrowia lipolytica Strains Exhibiting High Lipid Production and Pentose Sugar Utilization and Sugar Alcohol Secretion from Undetoxified Lignocellulosic Biomass Hydrolysates.</title>
        <authorList>
            <consortium name="DOE Joint Genome Institute"/>
            <person name="Walker C."/>
            <person name="Ryu S."/>
            <person name="Na H."/>
            <person name="Zane M."/>
            <person name="LaButti K."/>
            <person name="Lipzen A."/>
            <person name="Haridas S."/>
            <person name="Barry K."/>
            <person name="Grigoriev I.V."/>
            <person name="Quarterman J."/>
            <person name="Slininger P."/>
            <person name="Dien B."/>
            <person name="Trinh C.T."/>
        </authorList>
    </citation>
    <scope>NUCLEOTIDE SEQUENCE [LARGE SCALE GENOMIC DNA]</scope>
    <source>
        <strain evidence="3 4">YB392</strain>
    </source>
</reference>
<evidence type="ECO:0000313" key="3">
    <source>
        <dbReference type="EMBL" id="RDW22811.1"/>
    </source>
</evidence>
<gene>
    <name evidence="3" type="ORF">B0I71DRAFT_143544</name>
</gene>
<dbReference type="VEuPathDB" id="FungiDB:YALI1_A15053g"/>
<name>A0A371BXK3_YARLL</name>
<feature type="compositionally biased region" description="Acidic residues" evidence="1">
    <location>
        <begin position="485"/>
        <end position="498"/>
    </location>
</feature>
<dbReference type="AlphaFoldDB" id="A0A371BXK3"/>
<feature type="region of interest" description="Disordered" evidence="1">
    <location>
        <begin position="485"/>
        <end position="512"/>
    </location>
</feature>
<organism evidence="3 4">
    <name type="scientific">Yarrowia lipolytica</name>
    <name type="common">Candida lipolytica</name>
    <dbReference type="NCBI Taxonomy" id="4952"/>
    <lineage>
        <taxon>Eukaryota</taxon>
        <taxon>Fungi</taxon>
        <taxon>Dikarya</taxon>
        <taxon>Ascomycota</taxon>
        <taxon>Saccharomycotina</taxon>
        <taxon>Dipodascomycetes</taxon>
        <taxon>Dipodascales</taxon>
        <taxon>Dipodascales incertae sedis</taxon>
        <taxon>Yarrowia</taxon>
    </lineage>
</organism>